<keyword evidence="3" id="KW-1185">Reference proteome</keyword>
<accession>A0A1B8HS78</accession>
<evidence type="ECO:0008006" key="4">
    <source>
        <dbReference type="Google" id="ProtNLM"/>
    </source>
</evidence>
<dbReference type="Proteomes" id="UP000092377">
    <property type="component" value="Unassembled WGS sequence"/>
</dbReference>
<keyword evidence="1" id="KW-0732">Signal</keyword>
<evidence type="ECO:0000256" key="1">
    <source>
        <dbReference type="SAM" id="SignalP"/>
    </source>
</evidence>
<reference evidence="3" key="1">
    <citation type="submission" date="2016-06" db="EMBL/GenBank/DDBJ databases">
        <authorList>
            <person name="Butler K."/>
        </authorList>
    </citation>
    <scope>NUCLEOTIDE SEQUENCE [LARGE SCALE GENOMIC DNA]</scope>
    <source>
        <strain evidence="3">GCSL-Mp20</strain>
    </source>
</reference>
<sequence>MKIKLLHFPLLLVCTSVSAGAIAGTCGKTIDLAITIGSQGIVIASPSKPVKDGSLGVIYAGEVYVLRENGRTVQNGVANEHGQVRYNFVVGQLYQLDNIIQPRTFMITDAGCTQQLINVR</sequence>
<evidence type="ECO:0000313" key="3">
    <source>
        <dbReference type="Proteomes" id="UP000092377"/>
    </source>
</evidence>
<name>A0A1B8HS78_9GAMM</name>
<evidence type="ECO:0000313" key="2">
    <source>
        <dbReference type="EMBL" id="OBU12478.1"/>
    </source>
</evidence>
<dbReference type="RefSeq" id="WP_067399639.1">
    <property type="nucleotide sequence ID" value="NZ_LZEY01000005.1"/>
</dbReference>
<proteinExistence type="predicted"/>
<feature type="signal peptide" evidence="1">
    <location>
        <begin position="1"/>
        <end position="19"/>
    </location>
</feature>
<gene>
    <name evidence="2" type="ORF">AYY18_15170</name>
</gene>
<protein>
    <recommendedName>
        <fullName evidence="4">Fimbrial protein</fullName>
    </recommendedName>
</protein>
<dbReference type="EMBL" id="LZEY01000005">
    <property type="protein sequence ID" value="OBU12478.1"/>
    <property type="molecule type" value="Genomic_DNA"/>
</dbReference>
<dbReference type="OrthoDB" id="9925662at2"/>
<dbReference type="AlphaFoldDB" id="A0A1B8HS78"/>
<comment type="caution">
    <text evidence="2">The sequence shown here is derived from an EMBL/GenBank/DDBJ whole genome shotgun (WGS) entry which is preliminary data.</text>
</comment>
<organism evidence="2 3">
    <name type="scientific">Morganella psychrotolerans</name>
    <dbReference type="NCBI Taxonomy" id="368603"/>
    <lineage>
        <taxon>Bacteria</taxon>
        <taxon>Pseudomonadati</taxon>
        <taxon>Pseudomonadota</taxon>
        <taxon>Gammaproteobacteria</taxon>
        <taxon>Enterobacterales</taxon>
        <taxon>Morganellaceae</taxon>
        <taxon>Morganella</taxon>
    </lineage>
</organism>
<feature type="chain" id="PRO_5008609991" description="Fimbrial protein" evidence="1">
    <location>
        <begin position="20"/>
        <end position="120"/>
    </location>
</feature>